<dbReference type="Proteomes" id="UP000198131">
    <property type="component" value="Unassembled WGS sequence"/>
</dbReference>
<proteinExistence type="predicted"/>
<dbReference type="SUPFAM" id="SSF109854">
    <property type="entry name" value="DinB/YfiT-like putative metalloenzymes"/>
    <property type="match status" value="1"/>
</dbReference>
<name>A0A212T3B0_9BACT</name>
<feature type="domain" description="DinB-like" evidence="1">
    <location>
        <begin position="26"/>
        <end position="149"/>
    </location>
</feature>
<evidence type="ECO:0000313" key="3">
    <source>
        <dbReference type="Proteomes" id="UP000198131"/>
    </source>
</evidence>
<gene>
    <name evidence="2" type="ORF">SAMN06265337_0279</name>
</gene>
<dbReference type="RefSeq" id="WP_088841638.1">
    <property type="nucleotide sequence ID" value="NZ_FYEW01000001.1"/>
</dbReference>
<dbReference type="OrthoDB" id="9798830at2"/>
<dbReference type="Pfam" id="PF12867">
    <property type="entry name" value="DinB_2"/>
    <property type="match status" value="1"/>
</dbReference>
<evidence type="ECO:0000259" key="1">
    <source>
        <dbReference type="Pfam" id="PF12867"/>
    </source>
</evidence>
<keyword evidence="3" id="KW-1185">Reference proteome</keyword>
<sequence>MEQHTRKGLLEELSSLLTQGNAHVPFEAACANVPVELLNKPVPELPYTVWQLAEHIRIAQWDIVEFCLNPGHISPPWPDGYWPRPGTAVDEATWQATLAQIQEDRSRFLELLHDPRQDLLAPLPHGTGQTLLREALLIADHTAYHTGQIILVRRLLKNWG</sequence>
<accession>A0A212T3B0</accession>
<dbReference type="Gene3D" id="1.20.120.450">
    <property type="entry name" value="dinb family like domain"/>
    <property type="match status" value="1"/>
</dbReference>
<dbReference type="InterPro" id="IPR024775">
    <property type="entry name" value="DinB-like"/>
</dbReference>
<dbReference type="InterPro" id="IPR034660">
    <property type="entry name" value="DinB/YfiT-like"/>
</dbReference>
<organism evidence="2 3">
    <name type="scientific">Hymenobacter gelipurpurascens</name>
    <dbReference type="NCBI Taxonomy" id="89968"/>
    <lineage>
        <taxon>Bacteria</taxon>
        <taxon>Pseudomonadati</taxon>
        <taxon>Bacteroidota</taxon>
        <taxon>Cytophagia</taxon>
        <taxon>Cytophagales</taxon>
        <taxon>Hymenobacteraceae</taxon>
        <taxon>Hymenobacter</taxon>
    </lineage>
</organism>
<protein>
    <submittedName>
        <fullName evidence="2">DinB superfamily protein</fullName>
    </submittedName>
</protein>
<evidence type="ECO:0000313" key="2">
    <source>
        <dbReference type="EMBL" id="SNC60533.1"/>
    </source>
</evidence>
<reference evidence="3" key="1">
    <citation type="submission" date="2017-06" db="EMBL/GenBank/DDBJ databases">
        <authorList>
            <person name="Varghese N."/>
            <person name="Submissions S."/>
        </authorList>
    </citation>
    <scope>NUCLEOTIDE SEQUENCE [LARGE SCALE GENOMIC DNA]</scope>
    <source>
        <strain evidence="3">DSM 11116</strain>
    </source>
</reference>
<dbReference type="EMBL" id="FYEW01000001">
    <property type="protein sequence ID" value="SNC60533.1"/>
    <property type="molecule type" value="Genomic_DNA"/>
</dbReference>
<dbReference type="AlphaFoldDB" id="A0A212T3B0"/>